<proteinExistence type="predicted"/>
<dbReference type="Proteomes" id="UP000199651">
    <property type="component" value="Unassembled WGS sequence"/>
</dbReference>
<keyword evidence="2" id="KW-0472">Membrane</keyword>
<sequence length="225" mass="24436">MTDAPRRDEPFRFTEEQPEPEPAPAMTWAMRILGLVAVAVLSGVVYWYIQINDKSAGGGAGPQQTTPAPQEGVYKFVAHKSMPNPSRETDCAKHAYDDIQTFLRRTPCESLAQALYTTQVDGKEILVSVSRVRMRSDEDAQALEDLTEQSGTGNISDVVKGGAVKIAGVERLTGNDGYASTVVGRDVTIVEADFAVDAKKYKKDKVAEKLLDDVCADAIRLGAKI</sequence>
<evidence type="ECO:0000313" key="4">
    <source>
        <dbReference type="Proteomes" id="UP000199651"/>
    </source>
</evidence>
<keyword evidence="2" id="KW-0812">Transmembrane</keyword>
<keyword evidence="2" id="KW-1133">Transmembrane helix</keyword>
<organism evidence="3 4">
    <name type="scientific">Actinokineospora alba</name>
    <dbReference type="NCBI Taxonomy" id="504798"/>
    <lineage>
        <taxon>Bacteria</taxon>
        <taxon>Bacillati</taxon>
        <taxon>Actinomycetota</taxon>
        <taxon>Actinomycetes</taxon>
        <taxon>Pseudonocardiales</taxon>
        <taxon>Pseudonocardiaceae</taxon>
        <taxon>Actinokineospora</taxon>
    </lineage>
</organism>
<dbReference type="AlphaFoldDB" id="A0A1H0ID43"/>
<name>A0A1H0ID43_9PSEU</name>
<accession>A0A1H0ID43</accession>
<feature type="transmembrane region" description="Helical" evidence="2">
    <location>
        <begin position="28"/>
        <end position="49"/>
    </location>
</feature>
<keyword evidence="4" id="KW-1185">Reference proteome</keyword>
<protein>
    <submittedName>
        <fullName evidence="3">Uncharacterized protein</fullName>
    </submittedName>
</protein>
<dbReference type="OrthoDB" id="3692129at2"/>
<dbReference type="EMBL" id="FNJB01000002">
    <property type="protein sequence ID" value="SDO29389.1"/>
    <property type="molecule type" value="Genomic_DNA"/>
</dbReference>
<evidence type="ECO:0000313" key="3">
    <source>
        <dbReference type="EMBL" id="SDO29389.1"/>
    </source>
</evidence>
<evidence type="ECO:0000256" key="2">
    <source>
        <dbReference type="SAM" id="Phobius"/>
    </source>
</evidence>
<gene>
    <name evidence="3" type="ORF">SAMN05192558_102510</name>
</gene>
<dbReference type="RefSeq" id="WP_091371052.1">
    <property type="nucleotide sequence ID" value="NZ_FNDV01000008.1"/>
</dbReference>
<feature type="compositionally biased region" description="Basic and acidic residues" evidence="1">
    <location>
        <begin position="1"/>
        <end position="15"/>
    </location>
</feature>
<reference evidence="4" key="1">
    <citation type="submission" date="2016-10" db="EMBL/GenBank/DDBJ databases">
        <authorList>
            <person name="Varghese N."/>
            <person name="Submissions S."/>
        </authorList>
    </citation>
    <scope>NUCLEOTIDE SEQUENCE [LARGE SCALE GENOMIC DNA]</scope>
    <source>
        <strain evidence="4">IBRC-M 10655</strain>
    </source>
</reference>
<feature type="region of interest" description="Disordered" evidence="1">
    <location>
        <begin position="1"/>
        <end position="22"/>
    </location>
</feature>
<evidence type="ECO:0000256" key="1">
    <source>
        <dbReference type="SAM" id="MobiDB-lite"/>
    </source>
</evidence>